<gene>
    <name evidence="1" type="ORF">AX018_104117</name>
</gene>
<proteinExistence type="predicted"/>
<protein>
    <submittedName>
        <fullName evidence="1">Uncharacterized protein</fullName>
    </submittedName>
</protein>
<dbReference type="Proteomes" id="UP000248856">
    <property type="component" value="Unassembled WGS sequence"/>
</dbReference>
<dbReference type="AlphaFoldDB" id="A0A328YSY0"/>
<keyword evidence="2" id="KW-1185">Reference proteome</keyword>
<evidence type="ECO:0000313" key="1">
    <source>
        <dbReference type="EMBL" id="RAR76959.1"/>
    </source>
</evidence>
<reference evidence="1 2" key="1">
    <citation type="submission" date="2018-06" db="EMBL/GenBank/DDBJ databases">
        <title>Genomic Encyclopedia of Archaeal and Bacterial Type Strains, Phase II (KMG-II): from individual species to whole genera.</title>
        <authorList>
            <person name="Goeker M."/>
        </authorList>
    </citation>
    <scope>NUCLEOTIDE SEQUENCE [LARGE SCALE GENOMIC DNA]</scope>
    <source>
        <strain evidence="1 2">CFPB 3232</strain>
    </source>
</reference>
<evidence type="ECO:0000313" key="2">
    <source>
        <dbReference type="Proteomes" id="UP000248856"/>
    </source>
</evidence>
<sequence>MLHDFAVLILSCDRYRDLWSPFMVQFRKNFSNHHPVYFGSNEIPCHEEGVHPVLSGPDRDWSSSFRSILKQVPARKVFVLLEDLLVASPIDPARFQHCVNFMGRKDALHLKYWNHIKTDGDADDPMIGYFSRGAPYRATVAAFWDKEYLLGLLLDGENPWNFEIMGSYRTSYSDGFYGVKEPLFDFVNLVEKGSWIPGSLEWAVKEGLPLDISKRPVLSGRRGWMAKLQVWYFSRMIGVPWPRRLQWMNKIRRALISY</sequence>
<comment type="caution">
    <text evidence="1">The sequence shown here is derived from an EMBL/GenBank/DDBJ whole genome shotgun (WGS) entry which is preliminary data.</text>
</comment>
<dbReference type="EMBL" id="QLTA01000041">
    <property type="protein sequence ID" value="RAR76959.1"/>
    <property type="molecule type" value="Genomic_DNA"/>
</dbReference>
<name>A0A328YSY0_9BURK</name>
<accession>A0A328YSY0</accession>
<organism evidence="1 2">
    <name type="scientific">Paracidovorax anthurii</name>
    <dbReference type="NCBI Taxonomy" id="78229"/>
    <lineage>
        <taxon>Bacteria</taxon>
        <taxon>Pseudomonadati</taxon>
        <taxon>Pseudomonadota</taxon>
        <taxon>Betaproteobacteria</taxon>
        <taxon>Burkholderiales</taxon>
        <taxon>Comamonadaceae</taxon>
        <taxon>Paracidovorax</taxon>
    </lineage>
</organism>